<organism evidence="1 2">
    <name type="scientific">Fumia xinanensis</name>
    <dbReference type="NCBI Taxonomy" id="2763659"/>
    <lineage>
        <taxon>Bacteria</taxon>
        <taxon>Bacillati</taxon>
        <taxon>Bacillota</taxon>
        <taxon>Clostridia</taxon>
        <taxon>Eubacteriales</taxon>
        <taxon>Oscillospiraceae</taxon>
        <taxon>Fumia</taxon>
    </lineage>
</organism>
<keyword evidence="2" id="KW-1185">Reference proteome</keyword>
<evidence type="ECO:0000313" key="1">
    <source>
        <dbReference type="EMBL" id="MBC8558883.1"/>
    </source>
</evidence>
<dbReference type="EMBL" id="JACRSV010000001">
    <property type="protein sequence ID" value="MBC8558883.1"/>
    <property type="molecule type" value="Genomic_DNA"/>
</dbReference>
<dbReference type="AlphaFoldDB" id="A0A926I1V1"/>
<gene>
    <name evidence="1" type="ORF">H8710_02240</name>
</gene>
<name>A0A926I1V1_9FIRM</name>
<protein>
    <submittedName>
        <fullName evidence="1">Uncharacterized protein</fullName>
    </submittedName>
</protein>
<accession>A0A926I1V1</accession>
<dbReference type="RefSeq" id="WP_249293781.1">
    <property type="nucleotide sequence ID" value="NZ_JACRSV010000001.1"/>
</dbReference>
<dbReference type="Proteomes" id="UP000610760">
    <property type="component" value="Unassembled WGS sequence"/>
</dbReference>
<evidence type="ECO:0000313" key="2">
    <source>
        <dbReference type="Proteomes" id="UP000610760"/>
    </source>
</evidence>
<sequence length="105" mass="12106">MSKLDYIEFYGGSEGTQFVVHANKYTKEEVIDLFVSEYDYLFDANGKNSLRKPTINDIYDARCRFYIRAPDSCIEFEGEPCYSFCGNERGSFPVYVIDLASLEGY</sequence>
<proteinExistence type="predicted"/>
<reference evidence="1" key="1">
    <citation type="submission" date="2020-08" db="EMBL/GenBank/DDBJ databases">
        <title>Genome public.</title>
        <authorList>
            <person name="Liu C."/>
            <person name="Sun Q."/>
        </authorList>
    </citation>
    <scope>NUCLEOTIDE SEQUENCE</scope>
    <source>
        <strain evidence="1">NSJ-33</strain>
    </source>
</reference>
<comment type="caution">
    <text evidence="1">The sequence shown here is derived from an EMBL/GenBank/DDBJ whole genome shotgun (WGS) entry which is preliminary data.</text>
</comment>